<accession>A0A348WEN1</accession>
<feature type="domain" description="Flagellar basal-body/hook protein C-terminal" evidence="2">
    <location>
        <begin position="1"/>
        <end position="30"/>
    </location>
</feature>
<dbReference type="Proteomes" id="UP000264719">
    <property type="component" value="Unassembled WGS sequence"/>
</dbReference>
<sequence length="31" mass="3457">TDLISAQRAYEMNSKSIETADQMLSAANQIR</sequence>
<keyword evidence="3" id="KW-0966">Cell projection</keyword>
<protein>
    <submittedName>
        <fullName evidence="3">Flagellar basal body rod protein FlgG</fullName>
    </submittedName>
</protein>
<feature type="non-terminal residue" evidence="3">
    <location>
        <position position="1"/>
    </location>
</feature>
<evidence type="ECO:0000256" key="1">
    <source>
        <dbReference type="ARBA" id="ARBA00009677"/>
    </source>
</evidence>
<dbReference type="InterPro" id="IPR010930">
    <property type="entry name" value="Flg_bb/hook_C_dom"/>
</dbReference>
<name>A0A348WEN1_9RHOB</name>
<evidence type="ECO:0000259" key="2">
    <source>
        <dbReference type="Pfam" id="PF06429"/>
    </source>
</evidence>
<gene>
    <name evidence="3" type="primary">flgG</name>
    <name evidence="3" type="ORF">DCS45_14115</name>
</gene>
<comment type="similarity">
    <text evidence="1">Belongs to the flagella basal body rod proteins family.</text>
</comment>
<reference evidence="3 4" key="1">
    <citation type="journal article" date="2018" name="Nat. Biotechnol.">
        <title>A standardized bacterial taxonomy based on genome phylogeny substantially revises the tree of life.</title>
        <authorList>
            <person name="Parks D.H."/>
            <person name="Chuvochina M."/>
            <person name="Waite D.W."/>
            <person name="Rinke C."/>
            <person name="Skarshewski A."/>
            <person name="Chaumeil P.A."/>
            <person name="Hugenholtz P."/>
        </authorList>
    </citation>
    <scope>NUCLEOTIDE SEQUENCE [LARGE SCALE GENOMIC DNA]</scope>
    <source>
        <strain evidence="3">UBA9169</strain>
    </source>
</reference>
<dbReference type="EMBL" id="DMVW01000132">
    <property type="protein sequence ID" value="HAR52993.1"/>
    <property type="molecule type" value="Genomic_DNA"/>
</dbReference>
<evidence type="ECO:0000313" key="4">
    <source>
        <dbReference type="Proteomes" id="UP000264719"/>
    </source>
</evidence>
<dbReference type="AlphaFoldDB" id="A0A348WEN1"/>
<dbReference type="Pfam" id="PF06429">
    <property type="entry name" value="Flg_bbr_C"/>
    <property type="match status" value="1"/>
</dbReference>
<comment type="caution">
    <text evidence="3">The sequence shown here is derived from an EMBL/GenBank/DDBJ whole genome shotgun (WGS) entry which is preliminary data.</text>
</comment>
<proteinExistence type="inferred from homology"/>
<keyword evidence="3" id="KW-0282">Flagellum</keyword>
<organism evidence="3 4">
    <name type="scientific">Roseovarius nubinhibens</name>
    <dbReference type="NCBI Taxonomy" id="314263"/>
    <lineage>
        <taxon>Bacteria</taxon>
        <taxon>Pseudomonadati</taxon>
        <taxon>Pseudomonadota</taxon>
        <taxon>Alphaproteobacteria</taxon>
        <taxon>Rhodobacterales</taxon>
        <taxon>Roseobacteraceae</taxon>
        <taxon>Roseovarius</taxon>
    </lineage>
</organism>
<evidence type="ECO:0000313" key="3">
    <source>
        <dbReference type="EMBL" id="HAR52993.1"/>
    </source>
</evidence>
<keyword evidence="3" id="KW-0969">Cilium</keyword>